<dbReference type="Gene3D" id="3.40.1190.20">
    <property type="match status" value="1"/>
</dbReference>
<dbReference type="GO" id="GO:0005524">
    <property type="term" value="F:ATP binding"/>
    <property type="evidence" value="ECO:0007669"/>
    <property type="project" value="UniProtKB-KW"/>
</dbReference>
<protein>
    <recommendedName>
        <fullName evidence="6">Tagatose-6-phosphate kinase</fullName>
        <ecNumber evidence="6">2.7.1.144</ecNumber>
    </recommendedName>
</protein>
<gene>
    <name evidence="8" type="ORF">SAMN02745110_01580</name>
</gene>
<dbReference type="InterPro" id="IPR017583">
    <property type="entry name" value="Tagatose/fructose_Pkinase"/>
</dbReference>
<dbReference type="GO" id="GO:0005988">
    <property type="term" value="P:lactose metabolic process"/>
    <property type="evidence" value="ECO:0007669"/>
    <property type="project" value="UniProtKB-KW"/>
</dbReference>
<keyword evidence="2 6" id="KW-0808">Transferase</keyword>
<dbReference type="InterPro" id="IPR011611">
    <property type="entry name" value="PfkB_dom"/>
</dbReference>
<evidence type="ECO:0000256" key="1">
    <source>
        <dbReference type="ARBA" id="ARBA00005380"/>
    </source>
</evidence>
<reference evidence="8 9" key="1">
    <citation type="submission" date="2017-02" db="EMBL/GenBank/DDBJ databases">
        <authorList>
            <person name="Peterson S.W."/>
        </authorList>
    </citation>
    <scope>NUCLEOTIDE SEQUENCE [LARGE SCALE GENOMIC DNA]</scope>
    <source>
        <strain evidence="8 9">ATCC 17233</strain>
    </source>
</reference>
<dbReference type="UniPathway" id="UPA00704">
    <property type="reaction ID" value="UER00715"/>
</dbReference>
<dbReference type="FunFam" id="3.40.1190.20:FF:000001">
    <property type="entry name" value="Phosphofructokinase"/>
    <property type="match status" value="1"/>
</dbReference>
<comment type="similarity">
    <text evidence="6">Belongs to the carbohydrate kinase PfkB family. LacC subfamily.</text>
</comment>
<keyword evidence="4 8" id="KW-0418">Kinase</keyword>
<evidence type="ECO:0000256" key="5">
    <source>
        <dbReference type="ARBA" id="ARBA00022840"/>
    </source>
</evidence>
<dbReference type="GO" id="GO:0008662">
    <property type="term" value="F:1-phosphofructokinase activity"/>
    <property type="evidence" value="ECO:0007669"/>
    <property type="project" value="InterPro"/>
</dbReference>
<dbReference type="NCBIfam" id="TIGR03168">
    <property type="entry name" value="1-PFK"/>
    <property type="match status" value="1"/>
</dbReference>
<evidence type="ECO:0000256" key="4">
    <source>
        <dbReference type="ARBA" id="ARBA00022777"/>
    </source>
</evidence>
<keyword evidence="9" id="KW-1185">Reference proteome</keyword>
<dbReference type="Proteomes" id="UP000189857">
    <property type="component" value="Unassembled WGS sequence"/>
</dbReference>
<keyword evidence="3 6" id="KW-0547">Nucleotide-binding</keyword>
<dbReference type="EC" id="2.7.1.144" evidence="6"/>
<evidence type="ECO:0000256" key="6">
    <source>
        <dbReference type="PIRNR" id="PIRNR000535"/>
    </source>
</evidence>
<dbReference type="Pfam" id="PF00294">
    <property type="entry name" value="PfkB"/>
    <property type="match status" value="1"/>
</dbReference>
<dbReference type="InterPro" id="IPR022463">
    <property type="entry name" value="1-PFruKinase"/>
</dbReference>
<dbReference type="GO" id="GO:0009024">
    <property type="term" value="F:tagatose-6-phosphate kinase activity"/>
    <property type="evidence" value="ECO:0007669"/>
    <property type="project" value="UniProtKB-EC"/>
</dbReference>
<dbReference type="GO" id="GO:0016052">
    <property type="term" value="P:carbohydrate catabolic process"/>
    <property type="evidence" value="ECO:0007669"/>
    <property type="project" value="UniProtKB-ARBA"/>
</dbReference>
<feature type="domain" description="Carbohydrate kinase PfkB" evidence="7">
    <location>
        <begin position="12"/>
        <end position="289"/>
    </location>
</feature>
<dbReference type="OrthoDB" id="9801219at2"/>
<dbReference type="GO" id="GO:0044281">
    <property type="term" value="P:small molecule metabolic process"/>
    <property type="evidence" value="ECO:0007669"/>
    <property type="project" value="UniProtKB-ARBA"/>
</dbReference>
<evidence type="ECO:0000259" key="7">
    <source>
        <dbReference type="Pfam" id="PF00294"/>
    </source>
</evidence>
<name>A0A1T4NH19_9FIRM</name>
<dbReference type="PANTHER" id="PTHR46566:SF1">
    <property type="entry name" value="1-PHOSPHOFRUCTOKINASE"/>
    <property type="match status" value="1"/>
</dbReference>
<comment type="catalytic activity">
    <reaction evidence="6">
        <text>D-tagatofuranose 6-phosphate + ATP = D-tagatofuranose 1,6-bisphosphate + ADP + H(+)</text>
        <dbReference type="Rhea" id="RHEA:12420"/>
        <dbReference type="ChEBI" id="CHEBI:15378"/>
        <dbReference type="ChEBI" id="CHEBI:30616"/>
        <dbReference type="ChEBI" id="CHEBI:58694"/>
        <dbReference type="ChEBI" id="CHEBI:58695"/>
        <dbReference type="ChEBI" id="CHEBI:456216"/>
        <dbReference type="EC" id="2.7.1.144"/>
    </reaction>
</comment>
<comment type="similarity">
    <text evidence="1">Belongs to the carbohydrate kinase pfkB family.</text>
</comment>
<organism evidence="8 9">
    <name type="scientific">Eubacterium ruminantium</name>
    <dbReference type="NCBI Taxonomy" id="42322"/>
    <lineage>
        <taxon>Bacteria</taxon>
        <taxon>Bacillati</taxon>
        <taxon>Bacillota</taxon>
        <taxon>Clostridia</taxon>
        <taxon>Eubacteriales</taxon>
        <taxon>Eubacteriaceae</taxon>
        <taxon>Eubacterium</taxon>
    </lineage>
</organism>
<proteinExistence type="inferred from homology"/>
<comment type="pathway">
    <text evidence="6">Carbohydrate metabolism; D-tagatose 6-phosphate degradation; D-glyceraldehyde 3-phosphate and glycerone phosphate from D-tagatose 6-phosphate: step 1/2.</text>
</comment>
<dbReference type="GO" id="GO:0005829">
    <property type="term" value="C:cytosol"/>
    <property type="evidence" value="ECO:0007669"/>
    <property type="project" value="TreeGrafter"/>
</dbReference>
<keyword evidence="5 6" id="KW-0067">ATP-binding</keyword>
<sequence length="301" mass="32290">MVYTVTFNPSLDYIVAVDDFKLGKTNRTVSESMLPGGKGLNVSIVLSDFGIDNTAVFFSAGFVGKEIKGIIEHYGIKTNIIDIPEGNSRINFKLSSIDGTEINGMGPNIPDDKLEELYEIVDGFVDGDTVILAGSIPKTLPDTIYSDILQRVAGKDIKVIVDATGELLTNVLKYKPFLIKPNNFELQDLFGVELKTRESVIPYAIELQKMGAVNVLVSLAEDGAVLLAENGKIYSAPAPQGEVINAVGAGDSMVAAFIAASMEKPGDYEYAFKMGLAAGSASAFSVNLATKEEVVKIYKTI</sequence>
<dbReference type="PIRSF" id="PIRSF000535">
    <property type="entry name" value="1PFK/6PFK/LacC"/>
    <property type="match status" value="1"/>
</dbReference>
<dbReference type="SUPFAM" id="SSF53613">
    <property type="entry name" value="Ribokinase-like"/>
    <property type="match status" value="1"/>
</dbReference>
<dbReference type="CDD" id="cd01164">
    <property type="entry name" value="FruK_PfkB_like"/>
    <property type="match status" value="1"/>
</dbReference>
<dbReference type="EMBL" id="FUXA01000009">
    <property type="protein sequence ID" value="SJZ78366.1"/>
    <property type="molecule type" value="Genomic_DNA"/>
</dbReference>
<accession>A0A1T4NH19</accession>
<dbReference type="RefSeq" id="WP_078787424.1">
    <property type="nucleotide sequence ID" value="NZ_CACZYW010000007.1"/>
</dbReference>
<evidence type="ECO:0000256" key="2">
    <source>
        <dbReference type="ARBA" id="ARBA00022679"/>
    </source>
</evidence>
<dbReference type="InterPro" id="IPR029056">
    <property type="entry name" value="Ribokinase-like"/>
</dbReference>
<dbReference type="GO" id="GO:2001059">
    <property type="term" value="P:D-tagatose 6-phosphate catabolic process"/>
    <property type="evidence" value="ECO:0007669"/>
    <property type="project" value="UniProtKB-UniPathway"/>
</dbReference>
<dbReference type="NCBIfam" id="TIGR03828">
    <property type="entry name" value="pfkB"/>
    <property type="match status" value="1"/>
</dbReference>
<evidence type="ECO:0000256" key="3">
    <source>
        <dbReference type="ARBA" id="ARBA00022741"/>
    </source>
</evidence>
<evidence type="ECO:0000313" key="9">
    <source>
        <dbReference type="Proteomes" id="UP000189857"/>
    </source>
</evidence>
<dbReference type="PANTHER" id="PTHR46566">
    <property type="entry name" value="1-PHOSPHOFRUCTOKINASE-RELATED"/>
    <property type="match status" value="1"/>
</dbReference>
<evidence type="ECO:0000313" key="8">
    <source>
        <dbReference type="EMBL" id="SJZ78366.1"/>
    </source>
</evidence>
<dbReference type="AlphaFoldDB" id="A0A1T4NH19"/>
<keyword evidence="6" id="KW-0423">Lactose metabolism</keyword>